<dbReference type="HOGENOM" id="CLU_178481_1_1_5"/>
<dbReference type="KEGG" id="oat:OAN307_c19550"/>
<dbReference type="OrthoDB" id="8244198at2"/>
<dbReference type="eggNOG" id="COG5457">
    <property type="taxonomic scope" value="Bacteria"/>
</dbReference>
<evidence type="ECO:0000313" key="2">
    <source>
        <dbReference type="Proteomes" id="UP000005307"/>
    </source>
</evidence>
<protein>
    <submittedName>
        <fullName evidence="1">Uncharacterized protein</fullName>
    </submittedName>
</protein>
<dbReference type="RefSeq" id="WP_015499629.1">
    <property type="nucleotide sequence ID" value="NC_020911.1"/>
</dbReference>
<sequence length="71" mass="8036">MTTLTAPFFSSSSLRSRFEAFRAQMSENAAKRKVYFTILKELEQCSPRDLQELRIAPSSIHQIAHEAAYGA</sequence>
<dbReference type="Proteomes" id="UP000005307">
    <property type="component" value="Chromosome"/>
</dbReference>
<gene>
    <name evidence="1" type="ORF">OAN307_c19550</name>
</gene>
<evidence type="ECO:0000313" key="1">
    <source>
        <dbReference type="EMBL" id="AGI67604.1"/>
    </source>
</evidence>
<dbReference type="AlphaFoldDB" id="M9R4Q3"/>
<proteinExistence type="predicted"/>
<organism evidence="1 2">
    <name type="scientific">Octadecabacter antarcticus 307</name>
    <dbReference type="NCBI Taxonomy" id="391626"/>
    <lineage>
        <taxon>Bacteria</taxon>
        <taxon>Pseudomonadati</taxon>
        <taxon>Pseudomonadota</taxon>
        <taxon>Alphaproteobacteria</taxon>
        <taxon>Rhodobacterales</taxon>
        <taxon>Roseobacteraceae</taxon>
        <taxon>Octadecabacter</taxon>
    </lineage>
</organism>
<accession>M9R4Q3</accession>
<keyword evidence="2" id="KW-1185">Reference proteome</keyword>
<reference evidence="1 2" key="1">
    <citation type="journal article" date="2013" name="PLoS ONE">
        <title>Poles Apart: Arctic and Antarctic Octadecabacter strains Share High Genome Plasticity and a New Type of Xanthorhodopsin.</title>
        <authorList>
            <person name="Vollmers J."/>
            <person name="Voget S."/>
            <person name="Dietrich S."/>
            <person name="Gollnow K."/>
            <person name="Smits M."/>
            <person name="Meyer K."/>
            <person name="Brinkhoff T."/>
            <person name="Simon M."/>
            <person name="Daniel R."/>
        </authorList>
    </citation>
    <scope>NUCLEOTIDE SEQUENCE [LARGE SCALE GENOMIC DNA]</scope>
    <source>
        <strain evidence="1 2">307</strain>
    </source>
</reference>
<dbReference type="EMBL" id="CP003740">
    <property type="protein sequence ID" value="AGI67604.1"/>
    <property type="molecule type" value="Genomic_DNA"/>
</dbReference>
<name>M9R4Q3_9RHOB</name>